<proteinExistence type="predicted"/>
<feature type="transmembrane region" description="Helical" evidence="1">
    <location>
        <begin position="34"/>
        <end position="59"/>
    </location>
</feature>
<organism evidence="2 3">
    <name type="scientific">Sulfurimonas diazotrophicus</name>
    <dbReference type="NCBI Taxonomy" id="3131939"/>
    <lineage>
        <taxon>Bacteria</taxon>
        <taxon>Pseudomonadati</taxon>
        <taxon>Campylobacterota</taxon>
        <taxon>Epsilonproteobacteria</taxon>
        <taxon>Campylobacterales</taxon>
        <taxon>Sulfurimonadaceae</taxon>
        <taxon>Sulfurimonas</taxon>
    </lineage>
</organism>
<name>A0ABZ3HEH8_9BACT</name>
<reference evidence="2 3" key="1">
    <citation type="submission" date="2024-03" db="EMBL/GenBank/DDBJ databases">
        <title>Sulfurimonas sp. HSL3-1.</title>
        <authorList>
            <person name="Wang S."/>
        </authorList>
    </citation>
    <scope>NUCLEOTIDE SEQUENCE [LARGE SCALE GENOMIC DNA]</scope>
    <source>
        <strain evidence="2 3">HSL3-1</strain>
    </source>
</reference>
<gene>
    <name evidence="2" type="ORF">WCY31_06035</name>
</gene>
<keyword evidence="1" id="KW-1133">Transmembrane helix</keyword>
<keyword evidence="1" id="KW-0472">Membrane</keyword>
<accession>A0ABZ3HEH8</accession>
<feature type="transmembrane region" description="Helical" evidence="1">
    <location>
        <begin position="65"/>
        <end position="82"/>
    </location>
</feature>
<dbReference type="RefSeq" id="WP_231021173.1">
    <property type="nucleotide sequence ID" value="NZ_CP147920.1"/>
</dbReference>
<feature type="transmembrane region" description="Helical" evidence="1">
    <location>
        <begin position="6"/>
        <end position="22"/>
    </location>
</feature>
<keyword evidence="3" id="KW-1185">Reference proteome</keyword>
<evidence type="ECO:0000313" key="2">
    <source>
        <dbReference type="EMBL" id="XAU16266.1"/>
    </source>
</evidence>
<feature type="transmembrane region" description="Helical" evidence="1">
    <location>
        <begin position="102"/>
        <end position="126"/>
    </location>
</feature>
<keyword evidence="1" id="KW-0812">Transmembrane</keyword>
<sequence length="127" mass="13640">MNVKLAISGIVILSVYALLAWLSTRVKKEPSDVAINLGLVILGGAIGWVVGIFLTPYSAGQKAEFAEYASVIALFASGYLVGKVDAAISHMLKPENLFTPIVGFRLVITFSSFLLGMLVTVVIRYYA</sequence>
<evidence type="ECO:0008006" key="4">
    <source>
        <dbReference type="Google" id="ProtNLM"/>
    </source>
</evidence>
<dbReference type="EMBL" id="CP147920">
    <property type="protein sequence ID" value="XAU16266.1"/>
    <property type="molecule type" value="Genomic_DNA"/>
</dbReference>
<evidence type="ECO:0000313" key="3">
    <source>
        <dbReference type="Proteomes" id="UP001447842"/>
    </source>
</evidence>
<dbReference type="Proteomes" id="UP001447842">
    <property type="component" value="Chromosome"/>
</dbReference>
<evidence type="ECO:0000256" key="1">
    <source>
        <dbReference type="SAM" id="Phobius"/>
    </source>
</evidence>
<protein>
    <recommendedName>
        <fullName evidence="4">DUF340 domain-containing protein</fullName>
    </recommendedName>
</protein>